<evidence type="ECO:0000259" key="3">
    <source>
        <dbReference type="PROSITE" id="PS50158"/>
    </source>
</evidence>
<feature type="region of interest" description="Disordered" evidence="2">
    <location>
        <begin position="377"/>
        <end position="597"/>
    </location>
</feature>
<keyword evidence="1" id="KW-0863">Zinc-finger</keyword>
<gene>
    <name evidence="4" type="ORF">SLEP1_g37492</name>
</gene>
<dbReference type="InterPro" id="IPR025558">
    <property type="entry name" value="DUF4283"/>
</dbReference>
<feature type="compositionally biased region" description="Polar residues" evidence="2">
    <location>
        <begin position="516"/>
        <end position="548"/>
    </location>
</feature>
<feature type="region of interest" description="Disordered" evidence="2">
    <location>
        <begin position="24"/>
        <end position="56"/>
    </location>
</feature>
<feature type="compositionally biased region" description="Polar residues" evidence="2">
    <location>
        <begin position="465"/>
        <end position="481"/>
    </location>
</feature>
<evidence type="ECO:0000313" key="5">
    <source>
        <dbReference type="Proteomes" id="UP001054252"/>
    </source>
</evidence>
<proteinExistence type="predicted"/>
<evidence type="ECO:0000256" key="1">
    <source>
        <dbReference type="PROSITE-ProRule" id="PRU00047"/>
    </source>
</evidence>
<dbReference type="AlphaFoldDB" id="A0AAV5KVM2"/>
<organism evidence="4 5">
    <name type="scientific">Rubroshorea leprosula</name>
    <dbReference type="NCBI Taxonomy" id="152421"/>
    <lineage>
        <taxon>Eukaryota</taxon>
        <taxon>Viridiplantae</taxon>
        <taxon>Streptophyta</taxon>
        <taxon>Embryophyta</taxon>
        <taxon>Tracheophyta</taxon>
        <taxon>Spermatophyta</taxon>
        <taxon>Magnoliopsida</taxon>
        <taxon>eudicotyledons</taxon>
        <taxon>Gunneridae</taxon>
        <taxon>Pentapetalae</taxon>
        <taxon>rosids</taxon>
        <taxon>malvids</taxon>
        <taxon>Malvales</taxon>
        <taxon>Dipterocarpaceae</taxon>
        <taxon>Rubroshorea</taxon>
    </lineage>
</organism>
<accession>A0AAV5KVM2</accession>
<keyword evidence="5" id="KW-1185">Reference proteome</keyword>
<reference evidence="4 5" key="1">
    <citation type="journal article" date="2021" name="Commun. Biol.">
        <title>The genome of Shorea leprosula (Dipterocarpaceae) highlights the ecological relevance of drought in aseasonal tropical rainforests.</title>
        <authorList>
            <person name="Ng K.K.S."/>
            <person name="Kobayashi M.J."/>
            <person name="Fawcett J.A."/>
            <person name="Hatakeyama M."/>
            <person name="Paape T."/>
            <person name="Ng C.H."/>
            <person name="Ang C.C."/>
            <person name="Tnah L.H."/>
            <person name="Lee C.T."/>
            <person name="Nishiyama T."/>
            <person name="Sese J."/>
            <person name="O'Brien M.J."/>
            <person name="Copetti D."/>
            <person name="Mohd Noor M.I."/>
            <person name="Ong R.C."/>
            <person name="Putra M."/>
            <person name="Sireger I.Z."/>
            <person name="Indrioko S."/>
            <person name="Kosugi Y."/>
            <person name="Izuno A."/>
            <person name="Isagi Y."/>
            <person name="Lee S.L."/>
            <person name="Shimizu K.K."/>
        </authorList>
    </citation>
    <scope>NUCLEOTIDE SEQUENCE [LARGE SCALE GENOMIC DNA]</scope>
    <source>
        <strain evidence="4">214</strain>
    </source>
</reference>
<dbReference type="Proteomes" id="UP001054252">
    <property type="component" value="Unassembled WGS sequence"/>
</dbReference>
<dbReference type="InterPro" id="IPR040256">
    <property type="entry name" value="At4g02000-like"/>
</dbReference>
<protein>
    <recommendedName>
        <fullName evidence="3">CCHC-type domain-containing protein</fullName>
    </recommendedName>
</protein>
<feature type="region of interest" description="Disordered" evidence="2">
    <location>
        <begin position="616"/>
        <end position="723"/>
    </location>
</feature>
<feature type="domain" description="CCHC-type" evidence="3">
    <location>
        <begin position="318"/>
        <end position="331"/>
    </location>
</feature>
<feature type="compositionally biased region" description="Basic and acidic residues" evidence="2">
    <location>
        <begin position="647"/>
        <end position="659"/>
    </location>
</feature>
<feature type="compositionally biased region" description="Polar residues" evidence="2">
    <location>
        <begin position="400"/>
        <end position="440"/>
    </location>
</feature>
<dbReference type="Pfam" id="PF14111">
    <property type="entry name" value="DUF4283"/>
    <property type="match status" value="1"/>
</dbReference>
<dbReference type="EMBL" id="BPVZ01000079">
    <property type="protein sequence ID" value="GKV28433.1"/>
    <property type="molecule type" value="Genomic_DNA"/>
</dbReference>
<keyword evidence="1" id="KW-0479">Metal-binding</keyword>
<feature type="compositionally biased region" description="Polar residues" evidence="2">
    <location>
        <begin position="490"/>
        <end position="500"/>
    </location>
</feature>
<evidence type="ECO:0000313" key="4">
    <source>
        <dbReference type="EMBL" id="GKV28433.1"/>
    </source>
</evidence>
<feature type="compositionally biased region" description="Polar residues" evidence="2">
    <location>
        <begin position="569"/>
        <end position="579"/>
    </location>
</feature>
<name>A0AAV5KVM2_9ROSI</name>
<keyword evidence="1" id="KW-0862">Zinc</keyword>
<dbReference type="PANTHER" id="PTHR31286:SF99">
    <property type="entry name" value="DUF4283 DOMAIN-CONTAINING PROTEIN"/>
    <property type="match status" value="1"/>
</dbReference>
<feature type="compositionally biased region" description="Low complexity" evidence="2">
    <location>
        <begin position="549"/>
        <end position="563"/>
    </location>
</feature>
<feature type="compositionally biased region" description="Polar residues" evidence="2">
    <location>
        <begin position="691"/>
        <end position="701"/>
    </location>
</feature>
<evidence type="ECO:0000256" key="2">
    <source>
        <dbReference type="SAM" id="MobiDB-lite"/>
    </source>
</evidence>
<comment type="caution">
    <text evidence="4">The sequence shown here is derived from an EMBL/GenBank/DDBJ whole genome shotgun (WGS) entry which is preliminary data.</text>
</comment>
<dbReference type="GO" id="GO:0003676">
    <property type="term" value="F:nucleic acid binding"/>
    <property type="evidence" value="ECO:0007669"/>
    <property type="project" value="InterPro"/>
</dbReference>
<dbReference type="PANTHER" id="PTHR31286">
    <property type="entry name" value="GLYCINE-RICH CELL WALL STRUCTURAL PROTEIN 1.8-LIKE"/>
    <property type="match status" value="1"/>
</dbReference>
<dbReference type="GO" id="GO:0008270">
    <property type="term" value="F:zinc ion binding"/>
    <property type="evidence" value="ECO:0007669"/>
    <property type="project" value="UniProtKB-KW"/>
</dbReference>
<dbReference type="InterPro" id="IPR001878">
    <property type="entry name" value="Znf_CCHC"/>
</dbReference>
<dbReference type="PROSITE" id="PS50158">
    <property type="entry name" value="ZF_CCHC"/>
    <property type="match status" value="1"/>
</dbReference>
<sequence length="754" mass="84016">MSVRAKLSLFENFPSVQETDLLDRSIEKIKDPETDVSTESPRRGDNPFNGEPSNLSTKDMLMTNQIVDEELLDTPMSESQNTATALANQSQNSLSYRDKLMGKENPVTLSFNTIPSYMEEESDIDDDPEDDTPIVLLSRAEKRRIREPWMNAIIIKAFHPKPLGYNYVFPRVQAQWKPNGKWDFIDLGFDFFLVRFQDNEDLSKVIMGGPWFIGPYYLTIRRWEPNFDPEEAIRTTTTTAVWARLPNLSADYYDPITLQKIGNKIGSLLRVDAHTAHHTRGQYARVCVQIDIAQPVAKYIRIGRKKQRVIYEGVSALCFHCGRIGHRNNQCLQLNITSEIINEAANTATLPTHASNSTFPNDYGPWLLVERCRAKRKPPSNSSALEKTPANPKAKDVRDSGNSTRNTSPKTQRVTNNSLSNQQNGNVLNAINVDQSSKQGPTVHKAKTPLVDYSKPEPKTHLWVSKTSAKVQGPPMSTSIQEPKYKPKSSHTQGQPSHQANIPEPNFRSDIHRLSVPQQDPSSYSPNSIQPTHPTPDHFTSTSTFGTHPQSQSPQTSSSPLPSHGSAPVSETCSENTDVSCREPANRPDGDSCGVDAGLHIPQGFQMVVESIVHSVENSHSHQHGGEPPRDSPFDPPSRGKSKFKRVMSDRESRIDRRRQSARRGVEPYQATSFDKLCLPKPPEDRPTRGENGTHSSSTENPVVLRDPHREGLPNPFPTISFSPSQVPLMDISIPTAGVQSVESPDSIGAINHS</sequence>
<feature type="compositionally biased region" description="Basic and acidic residues" evidence="2">
    <location>
        <begin position="24"/>
        <end position="33"/>
    </location>
</feature>
<feature type="compositionally biased region" description="Basic and acidic residues" evidence="2">
    <location>
        <begin position="580"/>
        <end position="590"/>
    </location>
</feature>
<feature type="compositionally biased region" description="Basic and acidic residues" evidence="2">
    <location>
        <begin position="617"/>
        <end position="633"/>
    </location>
</feature>